<evidence type="ECO:0000256" key="1">
    <source>
        <dbReference type="ARBA" id="ARBA00007692"/>
    </source>
</evidence>
<dbReference type="PANTHER" id="PTHR13068">
    <property type="entry name" value="CGI-12 PROTEIN-RELATED"/>
    <property type="match status" value="1"/>
</dbReference>
<gene>
    <name evidence="4" type="ORF">DCAR_0728344</name>
</gene>
<proteinExistence type="inferred from homology"/>
<comment type="similarity">
    <text evidence="1">Belongs to the mTERF family.</text>
</comment>
<dbReference type="GO" id="GO:0006353">
    <property type="term" value="P:DNA-templated transcription termination"/>
    <property type="evidence" value="ECO:0007669"/>
    <property type="project" value="UniProtKB-KW"/>
</dbReference>
<reference evidence="4" key="1">
    <citation type="journal article" date="2016" name="Nat. Genet.">
        <title>A high-quality carrot genome assembly provides new insights into carotenoid accumulation and asterid genome evolution.</title>
        <authorList>
            <person name="Iorizzo M."/>
            <person name="Ellison S."/>
            <person name="Senalik D."/>
            <person name="Zeng P."/>
            <person name="Satapoomin P."/>
            <person name="Huang J."/>
            <person name="Bowman M."/>
            <person name="Iovene M."/>
            <person name="Sanseverino W."/>
            <person name="Cavagnaro P."/>
            <person name="Yildiz M."/>
            <person name="Macko-Podgorni A."/>
            <person name="Moranska E."/>
            <person name="Grzebelus E."/>
            <person name="Grzebelus D."/>
            <person name="Ashrafi H."/>
            <person name="Zheng Z."/>
            <person name="Cheng S."/>
            <person name="Spooner D."/>
            <person name="Van Deynze A."/>
            <person name="Simon P."/>
        </authorList>
    </citation>
    <scope>NUCLEOTIDE SEQUENCE</scope>
    <source>
        <tissue evidence="4">Leaf</tissue>
    </source>
</reference>
<keyword evidence="2" id="KW-0805">Transcription regulation</keyword>
<dbReference type="Proteomes" id="UP000077755">
    <property type="component" value="Chromosome 7"/>
</dbReference>
<dbReference type="EMBL" id="CP093349">
    <property type="protein sequence ID" value="WOH08893.1"/>
    <property type="molecule type" value="Genomic_DNA"/>
</dbReference>
<evidence type="ECO:0000256" key="3">
    <source>
        <dbReference type="ARBA" id="ARBA00022946"/>
    </source>
</evidence>
<dbReference type="Gene3D" id="1.25.70.10">
    <property type="entry name" value="Transcription termination factor 3, mitochondrial"/>
    <property type="match status" value="1"/>
</dbReference>
<keyword evidence="5" id="KW-1185">Reference proteome</keyword>
<dbReference type="InterPro" id="IPR038538">
    <property type="entry name" value="MTERF_sf"/>
</dbReference>
<dbReference type="PANTHER" id="PTHR13068:SF133">
    <property type="entry name" value="MITOCHONDRIAL TRANSCRIPTION TERMINATION FACTOR FAMILY PROTEIN"/>
    <property type="match status" value="1"/>
</dbReference>
<keyword evidence="2" id="KW-0806">Transcription termination</keyword>
<dbReference type="Pfam" id="PF02536">
    <property type="entry name" value="mTERF"/>
    <property type="match status" value="1"/>
</dbReference>
<dbReference type="GO" id="GO:0003676">
    <property type="term" value="F:nucleic acid binding"/>
    <property type="evidence" value="ECO:0007669"/>
    <property type="project" value="InterPro"/>
</dbReference>
<keyword evidence="2" id="KW-0804">Transcription</keyword>
<organism evidence="4 5">
    <name type="scientific">Daucus carota subsp. sativus</name>
    <name type="common">Carrot</name>
    <dbReference type="NCBI Taxonomy" id="79200"/>
    <lineage>
        <taxon>Eukaryota</taxon>
        <taxon>Viridiplantae</taxon>
        <taxon>Streptophyta</taxon>
        <taxon>Embryophyta</taxon>
        <taxon>Tracheophyta</taxon>
        <taxon>Spermatophyta</taxon>
        <taxon>Magnoliopsida</taxon>
        <taxon>eudicotyledons</taxon>
        <taxon>Gunneridae</taxon>
        <taxon>Pentapetalae</taxon>
        <taxon>asterids</taxon>
        <taxon>campanulids</taxon>
        <taxon>Apiales</taxon>
        <taxon>Apiaceae</taxon>
        <taxon>Apioideae</taxon>
        <taxon>Scandiceae</taxon>
        <taxon>Daucinae</taxon>
        <taxon>Daucus</taxon>
        <taxon>Daucus sect. Daucus</taxon>
    </lineage>
</organism>
<evidence type="ECO:0000313" key="5">
    <source>
        <dbReference type="Proteomes" id="UP000077755"/>
    </source>
</evidence>
<evidence type="ECO:0000256" key="2">
    <source>
        <dbReference type="ARBA" id="ARBA00022472"/>
    </source>
</evidence>
<evidence type="ECO:0000313" key="4">
    <source>
        <dbReference type="EMBL" id="WOH08893.1"/>
    </source>
</evidence>
<dbReference type="AlphaFoldDB" id="A0AAF0XJ08"/>
<accession>A0AAF0XJ08</accession>
<reference evidence="4" key="2">
    <citation type="submission" date="2022-03" db="EMBL/GenBank/DDBJ databases">
        <title>Draft title - Genomic analysis of global carrot germplasm unveils the trajectory of domestication and the origin of high carotenoid orange carrot.</title>
        <authorList>
            <person name="Iorizzo M."/>
            <person name="Ellison S."/>
            <person name="Senalik D."/>
            <person name="Macko-Podgorni A."/>
            <person name="Grzebelus D."/>
            <person name="Bostan H."/>
            <person name="Rolling W."/>
            <person name="Curaba J."/>
            <person name="Simon P."/>
        </authorList>
    </citation>
    <scope>NUCLEOTIDE SEQUENCE</scope>
    <source>
        <tissue evidence="4">Leaf</tissue>
    </source>
</reference>
<evidence type="ECO:0008006" key="6">
    <source>
        <dbReference type="Google" id="ProtNLM"/>
    </source>
</evidence>
<protein>
    <recommendedName>
        <fullName evidence="6">Mitochondrial protein</fullName>
    </recommendedName>
</protein>
<name>A0AAF0XJ08_DAUCS</name>
<sequence length="120" mass="14040">MLFCYALLEMKFDPSRAHFVAMSNLTWAYKIEVHKRWGWTEHEIIGMDFLVNKMGFQSMTIAKRPVALTYSLKSRLILRCSVIKVLQMKGLTSEDLILLSLSILMITDQSFVDRFIIKYI</sequence>
<keyword evidence="3" id="KW-0809">Transit peptide</keyword>
<dbReference type="InterPro" id="IPR003690">
    <property type="entry name" value="MTERF"/>
</dbReference>